<accession>A0A1H8GUU1</accession>
<keyword evidence="1" id="KW-0472">Membrane</keyword>
<feature type="transmembrane region" description="Helical" evidence="1">
    <location>
        <begin position="12"/>
        <end position="36"/>
    </location>
</feature>
<dbReference type="RefSeq" id="WP_092658187.1">
    <property type="nucleotide sequence ID" value="NZ_FOCX01000003.1"/>
</dbReference>
<keyword evidence="1" id="KW-0812">Transmembrane</keyword>
<name>A0A1H8GUU1_9EURY</name>
<dbReference type="Proteomes" id="UP000198775">
    <property type="component" value="Unassembled WGS sequence"/>
</dbReference>
<dbReference type="EMBL" id="FOCX01000003">
    <property type="protein sequence ID" value="SEN47494.1"/>
    <property type="molecule type" value="Genomic_DNA"/>
</dbReference>
<dbReference type="AlphaFoldDB" id="A0A1H8GUU1"/>
<evidence type="ECO:0000256" key="1">
    <source>
        <dbReference type="SAM" id="Phobius"/>
    </source>
</evidence>
<reference evidence="3" key="1">
    <citation type="submission" date="2016-10" db="EMBL/GenBank/DDBJ databases">
        <authorList>
            <person name="Varghese N."/>
            <person name="Submissions S."/>
        </authorList>
    </citation>
    <scope>NUCLEOTIDE SEQUENCE [LARGE SCALE GENOMIC DNA]</scope>
    <source>
        <strain evidence="3">IBRC-M 10043</strain>
    </source>
</reference>
<organism evidence="2 3">
    <name type="scientific">Halorientalis persicus</name>
    <dbReference type="NCBI Taxonomy" id="1367881"/>
    <lineage>
        <taxon>Archaea</taxon>
        <taxon>Methanobacteriati</taxon>
        <taxon>Methanobacteriota</taxon>
        <taxon>Stenosarchaea group</taxon>
        <taxon>Halobacteria</taxon>
        <taxon>Halobacteriales</taxon>
        <taxon>Haloarculaceae</taxon>
        <taxon>Halorientalis</taxon>
    </lineage>
</organism>
<dbReference type="OrthoDB" id="379135at2157"/>
<gene>
    <name evidence="2" type="ORF">SAMN05216388_1003203</name>
</gene>
<proteinExistence type="predicted"/>
<feature type="transmembrane region" description="Helical" evidence="1">
    <location>
        <begin position="42"/>
        <end position="64"/>
    </location>
</feature>
<keyword evidence="3" id="KW-1185">Reference proteome</keyword>
<evidence type="ECO:0000313" key="3">
    <source>
        <dbReference type="Proteomes" id="UP000198775"/>
    </source>
</evidence>
<sequence length="73" mass="7437">MVLDTASVRRRVQFTITDAAFALALLVGTASLWAIAAGEPELLALVAVTGLAVALVGSTVLRLVGTDATPTND</sequence>
<keyword evidence="1" id="KW-1133">Transmembrane helix</keyword>
<evidence type="ECO:0000313" key="2">
    <source>
        <dbReference type="EMBL" id="SEN47494.1"/>
    </source>
</evidence>
<protein>
    <submittedName>
        <fullName evidence="2">Uncharacterized protein</fullName>
    </submittedName>
</protein>